<feature type="domain" description="Terpene synthase metal-binding" evidence="7">
    <location>
        <begin position="316"/>
        <end position="409"/>
    </location>
</feature>
<dbReference type="SFLD" id="SFLDG01014">
    <property type="entry name" value="Terpene_Cyclase_Like_1_N-term"/>
    <property type="match status" value="2"/>
</dbReference>
<dbReference type="InterPro" id="IPR005630">
    <property type="entry name" value="Terpene_synthase_metal-bd"/>
</dbReference>
<dbReference type="InterPro" id="IPR008930">
    <property type="entry name" value="Terpenoid_cyclase/PrenylTrfase"/>
</dbReference>
<feature type="domain" description="Terpene synthase metal-binding" evidence="7">
    <location>
        <begin position="724"/>
        <end position="963"/>
    </location>
</feature>
<feature type="region of interest" description="Disordered" evidence="5">
    <location>
        <begin position="1026"/>
        <end position="1185"/>
    </location>
</feature>
<dbReference type="InterPro" id="IPR001906">
    <property type="entry name" value="Terpene_synth_N"/>
</dbReference>
<dbReference type="SFLD" id="SFLDG01019">
    <property type="entry name" value="Terpene_Cyclase_Like_1_C_Termi"/>
    <property type="match status" value="1"/>
</dbReference>
<evidence type="ECO:0000256" key="1">
    <source>
        <dbReference type="ARBA" id="ARBA00001946"/>
    </source>
</evidence>
<dbReference type="InterPro" id="IPR034741">
    <property type="entry name" value="Terpene_cyclase-like_1_C"/>
</dbReference>
<dbReference type="AlphaFoldDB" id="A0AAV6L8Z2"/>
<feature type="domain" description="Terpene synthase N-terminal" evidence="6">
    <location>
        <begin position="509"/>
        <end position="653"/>
    </location>
</feature>
<keyword evidence="9" id="KW-1185">Reference proteome</keyword>
<dbReference type="SFLD" id="SFLDS00005">
    <property type="entry name" value="Isoprenoid_Synthase_Type_I"/>
    <property type="match status" value="1"/>
</dbReference>
<dbReference type="Proteomes" id="UP000823749">
    <property type="component" value="Chromosome 2"/>
</dbReference>
<evidence type="ECO:0000259" key="7">
    <source>
        <dbReference type="Pfam" id="PF03936"/>
    </source>
</evidence>
<gene>
    <name evidence="8" type="ORF">RHGRI_004460</name>
</gene>
<evidence type="ECO:0000256" key="5">
    <source>
        <dbReference type="SAM" id="MobiDB-lite"/>
    </source>
</evidence>
<evidence type="ECO:0000256" key="4">
    <source>
        <dbReference type="ARBA" id="ARBA00023239"/>
    </source>
</evidence>
<feature type="compositionally biased region" description="Basic and acidic residues" evidence="5">
    <location>
        <begin position="1120"/>
        <end position="1129"/>
    </location>
</feature>
<dbReference type="PANTHER" id="PTHR31225">
    <property type="entry name" value="OS04G0344100 PROTEIN-RELATED"/>
    <property type="match status" value="1"/>
</dbReference>
<feature type="region of interest" description="Disordered" evidence="5">
    <location>
        <begin position="1"/>
        <end position="20"/>
    </location>
</feature>
<reference evidence="8" key="1">
    <citation type="submission" date="2020-08" db="EMBL/GenBank/DDBJ databases">
        <title>Plant Genome Project.</title>
        <authorList>
            <person name="Zhang R.-G."/>
        </authorList>
    </citation>
    <scope>NUCLEOTIDE SEQUENCE</scope>
    <source>
        <strain evidence="8">WSP0</strain>
        <tissue evidence="8">Leaf</tissue>
    </source>
</reference>
<dbReference type="GO" id="GO:0000287">
    <property type="term" value="F:magnesium ion binding"/>
    <property type="evidence" value="ECO:0007669"/>
    <property type="project" value="InterPro"/>
</dbReference>
<evidence type="ECO:0000313" key="8">
    <source>
        <dbReference type="EMBL" id="KAG5561427.1"/>
    </source>
</evidence>
<dbReference type="GO" id="GO:0016102">
    <property type="term" value="P:diterpenoid biosynthetic process"/>
    <property type="evidence" value="ECO:0007669"/>
    <property type="project" value="InterPro"/>
</dbReference>
<dbReference type="SUPFAM" id="SSF48239">
    <property type="entry name" value="Terpenoid cyclases/Protein prenyltransferases"/>
    <property type="match status" value="2"/>
</dbReference>
<evidence type="ECO:0000313" key="9">
    <source>
        <dbReference type="Proteomes" id="UP000823749"/>
    </source>
</evidence>
<proteinExistence type="predicted"/>
<dbReference type="FunFam" id="1.10.600.10:FF:000007">
    <property type="entry name" value="Isoprene synthase, chloroplastic"/>
    <property type="match status" value="1"/>
</dbReference>
<sequence>MSIRSGDNEDVGGADGGLRVGHGGDLGGGVTADEFYVKHEQKVKEVRSVLRKVGENPLEGLVMIDTLQRLSIDYHFQEEIEALLQKQYMESTISNGYPEFDLYEVSTRFRLLRQEGYNVPADVFNNFKNKEGRFKSELGTDIKGLMALYEASHLSIKGEDILDQAADYSCLLLDGWMMNLDQRQARLVDSTLRHPYHKNLARFTARSFVSDYKGINGWVDGLQELATMDFKMVQSTNQREILQFSEWWKDMGLANDLKFARNQPLKWYMWPMAALTSPRFSQQRVELTKPISLIYIIDDIFDVYGTLEELTLFTEAVNSSGVDVVLVHMFFLLGHGITRKTVDLVNDNPGIITSTATILRLWDDLGSAKDEDQDGHDGSYVDCYMKDHKGSSVNRARDEVNCMISDAWKFLNQECLSPNSFSASFTKSSLNLARMVPLMYSYDDNHKLPILQEHMKSMLYDDVLKERGIDDVAVINPDVGQPPNRVFVFLVHEKFCGGRSFEEFEPEDEFYVKHEQKVKEVRSVLRKVGENPLEGLVMIDTLQRLSIDYHFQEEIEALLQKQYMESTISDGYPEFDLYEVSTRFRLLRQEGYNVPADVFNNFKNKEGRFKSELGTDIKGLMALYEASHLSIKGEDILDQAADYSCLLLDGWMMNLDQRQARLVDSTLRHPYHKNLARFTARSFVSDYKGINGWVDGLQELATMDFKMVQSTNQREILQFSEWWKDMGLANDLKFARNQPLKWYMWPMAALTNPRFSQQRVELTKPISLIYIIDDIFDVYGTLEELTLFTEAVNRWDLAAVENLPYYMKSCFNALYDTTNEIAYKIYKAHGWNPIDSLQKTWASLCNAFLVEAKWFASGQLPNSEEYLKTAVVSSGVHVVLVHMFFLMGHGITRKTVDLVNDNPGIITSTATILRLWDDLGSAKDEDQDGHDGSYVDCYMKDHKGSSVNRARDEVNRMISDTWKCLNQECLSPNSFSASFTKSSLNLARMVPLIVIVGTFQNQVAMKEHSLELLKVLKERGIDDVAVINPDVGQPPNRVKHEVPKTDRVPPHATPTRHDEKPENPPIDNRIRKNNDRRDNRVDAERTDTQRRNWRSENHHRRDNKETEKNHPQERPPSPETWRKPAEKPKTKAASAVELAQAFSRSVSDAKKPDLFPGQRGGGPNRGPVPFSRLMDPTSRPQINGY</sequence>
<comment type="caution">
    <text evidence="8">The sequence shown here is derived from an EMBL/GenBank/DDBJ whole genome shotgun (WGS) entry which is preliminary data.</text>
</comment>
<accession>A0AAV6L8Z2</accession>
<comment type="cofactor">
    <cofactor evidence="1">
        <name>Mg(2+)</name>
        <dbReference type="ChEBI" id="CHEBI:18420"/>
    </cofactor>
</comment>
<evidence type="ECO:0000256" key="3">
    <source>
        <dbReference type="ARBA" id="ARBA00022842"/>
    </source>
</evidence>
<keyword evidence="2" id="KW-0479">Metal-binding</keyword>
<dbReference type="InterPro" id="IPR044814">
    <property type="entry name" value="Terpene_cyclase_plant_C1"/>
</dbReference>
<name>A0AAV6L8Z2_9ERIC</name>
<feature type="compositionally biased region" description="Basic and acidic residues" evidence="5">
    <location>
        <begin position="1038"/>
        <end position="1096"/>
    </location>
</feature>
<dbReference type="GO" id="GO:0010333">
    <property type="term" value="F:terpene synthase activity"/>
    <property type="evidence" value="ECO:0007669"/>
    <property type="project" value="InterPro"/>
</dbReference>
<dbReference type="Pfam" id="PF03936">
    <property type="entry name" value="Terpene_synth_C"/>
    <property type="match status" value="2"/>
</dbReference>
<dbReference type="EMBL" id="JACTNZ010000002">
    <property type="protein sequence ID" value="KAG5561427.1"/>
    <property type="molecule type" value="Genomic_DNA"/>
</dbReference>
<keyword evidence="3" id="KW-0460">Magnesium</keyword>
<dbReference type="Gene3D" id="1.50.10.130">
    <property type="entry name" value="Terpene synthase, N-terminal domain"/>
    <property type="match status" value="2"/>
</dbReference>
<dbReference type="SUPFAM" id="SSF48576">
    <property type="entry name" value="Terpenoid synthases"/>
    <property type="match status" value="2"/>
</dbReference>
<protein>
    <recommendedName>
        <fullName evidence="10">Valerianol synthase</fullName>
    </recommendedName>
</protein>
<keyword evidence="4" id="KW-0456">Lyase</keyword>
<dbReference type="InterPro" id="IPR036965">
    <property type="entry name" value="Terpene_synth_N_sf"/>
</dbReference>
<dbReference type="InterPro" id="IPR050148">
    <property type="entry name" value="Terpene_synthase-like"/>
</dbReference>
<evidence type="ECO:0000256" key="2">
    <source>
        <dbReference type="ARBA" id="ARBA00022723"/>
    </source>
</evidence>
<dbReference type="Pfam" id="PF01397">
    <property type="entry name" value="Terpene_synth"/>
    <property type="match status" value="2"/>
</dbReference>
<feature type="domain" description="Terpene synthase N-terminal" evidence="6">
    <location>
        <begin position="36"/>
        <end position="178"/>
    </location>
</feature>
<dbReference type="CDD" id="cd00684">
    <property type="entry name" value="Terpene_cyclase_plant_C1"/>
    <property type="match status" value="1"/>
</dbReference>
<dbReference type="Gene3D" id="1.10.600.10">
    <property type="entry name" value="Farnesyl Diphosphate Synthase"/>
    <property type="match status" value="3"/>
</dbReference>
<evidence type="ECO:0008006" key="10">
    <source>
        <dbReference type="Google" id="ProtNLM"/>
    </source>
</evidence>
<organism evidence="8 9">
    <name type="scientific">Rhododendron griersonianum</name>
    <dbReference type="NCBI Taxonomy" id="479676"/>
    <lineage>
        <taxon>Eukaryota</taxon>
        <taxon>Viridiplantae</taxon>
        <taxon>Streptophyta</taxon>
        <taxon>Embryophyta</taxon>
        <taxon>Tracheophyta</taxon>
        <taxon>Spermatophyta</taxon>
        <taxon>Magnoliopsida</taxon>
        <taxon>eudicotyledons</taxon>
        <taxon>Gunneridae</taxon>
        <taxon>Pentapetalae</taxon>
        <taxon>asterids</taxon>
        <taxon>Ericales</taxon>
        <taxon>Ericaceae</taxon>
        <taxon>Ericoideae</taxon>
        <taxon>Rhodoreae</taxon>
        <taxon>Rhododendron</taxon>
    </lineage>
</organism>
<dbReference type="InterPro" id="IPR008949">
    <property type="entry name" value="Isoprenoid_synthase_dom_sf"/>
</dbReference>
<evidence type="ECO:0000259" key="6">
    <source>
        <dbReference type="Pfam" id="PF01397"/>
    </source>
</evidence>
<feature type="compositionally biased region" description="Basic and acidic residues" evidence="5">
    <location>
        <begin position="1102"/>
        <end position="1113"/>
    </location>
</feature>
<dbReference type="PANTHER" id="PTHR31225:SF0">
    <property type="entry name" value="S-(+)-LINALOOL SYNTHASE, CHLOROPLASTIC"/>
    <property type="match status" value="1"/>
</dbReference>